<keyword evidence="5" id="KW-0548">Nucleotidyltransferase</keyword>
<keyword evidence="8" id="KW-0804">Transcription</keyword>
<sequence length="405" mass="47405">MASQAPGFNKAFLDQYLQDYYLHLFPAKLYMKWLAYGKPAKELLNRREFGFTFDQAMHRYLSFTDPNELTKQLVAKKPRKFEIGAVATVPMAQRDSVCKEEFEWVERELTFDIDMDDYNSVRTCCQDKKVCQKCWSFISIGAKVINFILTEHFGFKKLLFVFSGRRGLHVWCADDKARKLGDLERKAIYDYLNCRDLRINKDKRLHKSILDFCRVILDAPETVDLVVDQGWMENTEDWLKKCPNRKLESQIRTAFKKMPDPAKRFELLKCICDPKSHKESESRLEPPTPEAVAFFYLFLLERMHPKMDAPITTKTYHLLKSPFCVHPETGMVSVPFSANSGHLFRLDKVPRVDELIKQLKNAKAIQDESADEKENARKVLYYKRTDLAPYIENFEVFINNVVKDA</sequence>
<dbReference type="CDD" id="cd04860">
    <property type="entry name" value="AE_Prim_S"/>
    <property type="match status" value="1"/>
</dbReference>
<evidence type="ECO:0000256" key="8">
    <source>
        <dbReference type="ARBA" id="ARBA00023163"/>
    </source>
</evidence>
<evidence type="ECO:0000256" key="5">
    <source>
        <dbReference type="ARBA" id="ARBA00022695"/>
    </source>
</evidence>
<dbReference type="AlphaFoldDB" id="A0A1I7RWF8"/>
<evidence type="ECO:0000256" key="9">
    <source>
        <dbReference type="RuleBase" id="RU003514"/>
    </source>
</evidence>
<dbReference type="GO" id="GO:0006269">
    <property type="term" value="P:DNA replication, synthesis of primer"/>
    <property type="evidence" value="ECO:0007669"/>
    <property type="project" value="UniProtKB-KW"/>
</dbReference>
<dbReference type="GO" id="GO:0003899">
    <property type="term" value="F:DNA-directed RNA polymerase activity"/>
    <property type="evidence" value="ECO:0007669"/>
    <property type="project" value="InterPro"/>
</dbReference>
<evidence type="ECO:0000256" key="4">
    <source>
        <dbReference type="ARBA" id="ARBA00022679"/>
    </source>
</evidence>
<keyword evidence="3 9" id="KW-0639">Primosome</keyword>
<accession>A0A1I7RWF8</accession>
<dbReference type="eggNOG" id="KOG2851">
    <property type="taxonomic scope" value="Eukaryota"/>
</dbReference>
<evidence type="ECO:0000313" key="11">
    <source>
        <dbReference type="WBParaSite" id="BXY_0507100.1"/>
    </source>
</evidence>
<dbReference type="InterPro" id="IPR002755">
    <property type="entry name" value="DNA_primase_S"/>
</dbReference>
<dbReference type="EC" id="2.7.7.-" evidence="9"/>
<dbReference type="GO" id="GO:0005658">
    <property type="term" value="C:alpha DNA polymerase:primase complex"/>
    <property type="evidence" value="ECO:0007669"/>
    <property type="project" value="UniProtKB-ARBA"/>
</dbReference>
<dbReference type="InterPro" id="IPR014052">
    <property type="entry name" value="DNA_primase_ssu_euk/arc"/>
</dbReference>
<dbReference type="SUPFAM" id="SSF56747">
    <property type="entry name" value="Prim-pol domain"/>
    <property type="match status" value="1"/>
</dbReference>
<evidence type="ECO:0000256" key="1">
    <source>
        <dbReference type="ARBA" id="ARBA00009762"/>
    </source>
</evidence>
<keyword evidence="6 9" id="KW-0235">DNA replication</keyword>
<evidence type="ECO:0000256" key="7">
    <source>
        <dbReference type="ARBA" id="ARBA00022723"/>
    </source>
</evidence>
<keyword evidence="7" id="KW-0479">Metal-binding</keyword>
<reference evidence="11" key="1">
    <citation type="submission" date="2016-11" db="UniProtKB">
        <authorList>
            <consortium name="WormBaseParasite"/>
        </authorList>
    </citation>
    <scope>IDENTIFICATION</scope>
</reference>
<evidence type="ECO:0000256" key="2">
    <source>
        <dbReference type="ARBA" id="ARBA00022478"/>
    </source>
</evidence>
<name>A0A1I7RWF8_BURXY</name>
<keyword evidence="2 9" id="KW-0240">DNA-directed RNA polymerase</keyword>
<dbReference type="Gene3D" id="3.90.920.10">
    <property type="entry name" value="DNA primase, PRIM domain"/>
    <property type="match status" value="1"/>
</dbReference>
<dbReference type="GO" id="GO:0046872">
    <property type="term" value="F:metal ion binding"/>
    <property type="evidence" value="ECO:0007669"/>
    <property type="project" value="UniProtKB-KW"/>
</dbReference>
<evidence type="ECO:0000256" key="6">
    <source>
        <dbReference type="ARBA" id="ARBA00022705"/>
    </source>
</evidence>
<evidence type="ECO:0000256" key="3">
    <source>
        <dbReference type="ARBA" id="ARBA00022515"/>
    </source>
</evidence>
<dbReference type="PANTHER" id="PTHR10536">
    <property type="entry name" value="DNA PRIMASE SMALL SUBUNIT"/>
    <property type="match status" value="1"/>
</dbReference>
<organism evidence="10 11">
    <name type="scientific">Bursaphelenchus xylophilus</name>
    <name type="common">Pinewood nematode worm</name>
    <name type="synonym">Aphelenchoides xylophilus</name>
    <dbReference type="NCBI Taxonomy" id="6326"/>
    <lineage>
        <taxon>Eukaryota</taxon>
        <taxon>Metazoa</taxon>
        <taxon>Ecdysozoa</taxon>
        <taxon>Nematoda</taxon>
        <taxon>Chromadorea</taxon>
        <taxon>Rhabditida</taxon>
        <taxon>Tylenchina</taxon>
        <taxon>Tylenchomorpha</taxon>
        <taxon>Aphelenchoidea</taxon>
        <taxon>Aphelenchoididae</taxon>
        <taxon>Bursaphelenchus</taxon>
    </lineage>
</organism>
<dbReference type="Pfam" id="PF01896">
    <property type="entry name" value="DNA_primase_S"/>
    <property type="match status" value="1"/>
</dbReference>
<keyword evidence="4 9" id="KW-0808">Transferase</keyword>
<evidence type="ECO:0000313" key="10">
    <source>
        <dbReference type="Proteomes" id="UP000095284"/>
    </source>
</evidence>
<dbReference type="Proteomes" id="UP000095284">
    <property type="component" value="Unplaced"/>
</dbReference>
<dbReference type="WBParaSite" id="BXY_0507100.1">
    <property type="protein sequence ID" value="BXY_0507100.1"/>
    <property type="gene ID" value="BXY_0507100"/>
</dbReference>
<protein>
    <recommendedName>
        <fullName evidence="9">DNA primase</fullName>
        <ecNumber evidence="9">2.7.7.-</ecNumber>
    </recommendedName>
</protein>
<comment type="similarity">
    <text evidence="1 9">Belongs to the eukaryotic-type primase small subunit family.</text>
</comment>
<proteinExistence type="inferred from homology"/>
<dbReference type="NCBIfam" id="TIGR00335">
    <property type="entry name" value="primase_sml"/>
    <property type="match status" value="1"/>
</dbReference>